<comment type="caution">
    <text evidence="5">The sequence shown here is derived from an EMBL/GenBank/DDBJ whole genome shotgun (WGS) entry which is preliminary data.</text>
</comment>
<dbReference type="SMART" id="SM00248">
    <property type="entry name" value="ANK"/>
    <property type="match status" value="5"/>
</dbReference>
<name>A0AA38T862_9ASTR</name>
<keyword evidence="2 3" id="KW-0040">ANK repeat</keyword>
<evidence type="ECO:0000256" key="3">
    <source>
        <dbReference type="PROSITE-ProRule" id="PRU00023"/>
    </source>
</evidence>
<organism evidence="5 6">
    <name type="scientific">Centaurea solstitialis</name>
    <name type="common">yellow star-thistle</name>
    <dbReference type="NCBI Taxonomy" id="347529"/>
    <lineage>
        <taxon>Eukaryota</taxon>
        <taxon>Viridiplantae</taxon>
        <taxon>Streptophyta</taxon>
        <taxon>Embryophyta</taxon>
        <taxon>Tracheophyta</taxon>
        <taxon>Spermatophyta</taxon>
        <taxon>Magnoliopsida</taxon>
        <taxon>eudicotyledons</taxon>
        <taxon>Gunneridae</taxon>
        <taxon>Pentapetalae</taxon>
        <taxon>asterids</taxon>
        <taxon>campanulids</taxon>
        <taxon>Asterales</taxon>
        <taxon>Asteraceae</taxon>
        <taxon>Carduoideae</taxon>
        <taxon>Cardueae</taxon>
        <taxon>Centaureinae</taxon>
        <taxon>Centaurea</taxon>
    </lineage>
</organism>
<feature type="compositionally biased region" description="Polar residues" evidence="4">
    <location>
        <begin position="255"/>
        <end position="264"/>
    </location>
</feature>
<dbReference type="InterPro" id="IPR036770">
    <property type="entry name" value="Ankyrin_rpt-contain_sf"/>
</dbReference>
<keyword evidence="1" id="KW-0677">Repeat</keyword>
<dbReference type="Proteomes" id="UP001172457">
    <property type="component" value="Chromosome 5"/>
</dbReference>
<evidence type="ECO:0000256" key="4">
    <source>
        <dbReference type="SAM" id="MobiDB-lite"/>
    </source>
</evidence>
<dbReference type="Pfam" id="PF12796">
    <property type="entry name" value="Ank_2"/>
    <property type="match status" value="2"/>
</dbReference>
<evidence type="ECO:0000256" key="1">
    <source>
        <dbReference type="ARBA" id="ARBA00022737"/>
    </source>
</evidence>
<feature type="repeat" description="ANK" evidence="3">
    <location>
        <begin position="70"/>
        <end position="99"/>
    </location>
</feature>
<dbReference type="Pfam" id="PF00023">
    <property type="entry name" value="Ank"/>
    <property type="match status" value="1"/>
</dbReference>
<dbReference type="InterPro" id="IPR002110">
    <property type="entry name" value="Ankyrin_rpt"/>
</dbReference>
<proteinExistence type="predicted"/>
<dbReference type="EMBL" id="JARYMX010000005">
    <property type="protein sequence ID" value="KAJ9546582.1"/>
    <property type="molecule type" value="Genomic_DNA"/>
</dbReference>
<gene>
    <name evidence="5" type="ORF">OSB04_019125</name>
</gene>
<dbReference type="PROSITE" id="PS50088">
    <property type="entry name" value="ANK_REPEAT"/>
    <property type="match status" value="2"/>
</dbReference>
<keyword evidence="6" id="KW-1185">Reference proteome</keyword>
<sequence length="284" mass="31214">METKLYEASLKGDVEALKALLHQDQLILNRISLTAFNESPLHIAAMRRHLPFAAFLLTQNPNLATALDAHRRTPLHLAAAGGSLEMVRELLSVRGGDIDPCRYQDEDGLTPVHLAAINEHVEVVRVLVQANPNAAKKVIPATGETILHMCVGYNRFESLKVLIEVWDEDELAKIVDNGGNTLLHAAAINKQIQILNYLLQKPSIKANGNAVNKHGLTALDVLDHCSRDLKTLEAREILMEAGVLRANDLQPPSKPLQSSINYPSDSKPKGVHIKNMGSVSERRP</sequence>
<dbReference type="AlphaFoldDB" id="A0AA38T862"/>
<evidence type="ECO:0000256" key="2">
    <source>
        <dbReference type="ARBA" id="ARBA00023043"/>
    </source>
</evidence>
<feature type="region of interest" description="Disordered" evidence="4">
    <location>
        <begin position="248"/>
        <end position="284"/>
    </location>
</feature>
<dbReference type="PROSITE" id="PS50297">
    <property type="entry name" value="ANK_REP_REGION"/>
    <property type="match status" value="2"/>
</dbReference>
<dbReference type="SUPFAM" id="SSF48403">
    <property type="entry name" value="Ankyrin repeat"/>
    <property type="match status" value="1"/>
</dbReference>
<dbReference type="PANTHER" id="PTHR24186:SF37">
    <property type="entry name" value="PGG DOMAIN-CONTAINING PROTEIN"/>
    <property type="match status" value="1"/>
</dbReference>
<reference evidence="5" key="1">
    <citation type="submission" date="2023-03" db="EMBL/GenBank/DDBJ databases">
        <title>Chromosome-scale reference genome and RAD-based genetic map of yellow starthistle (Centaurea solstitialis) reveal putative structural variation and QTLs associated with invader traits.</title>
        <authorList>
            <person name="Reatini B."/>
            <person name="Cang F.A."/>
            <person name="Jiang Q."/>
            <person name="Mckibben M.T.W."/>
            <person name="Barker M.S."/>
            <person name="Rieseberg L.H."/>
            <person name="Dlugosch K.M."/>
        </authorList>
    </citation>
    <scope>NUCLEOTIDE SEQUENCE</scope>
    <source>
        <strain evidence="5">CAN-66</strain>
        <tissue evidence="5">Leaf</tissue>
    </source>
</reference>
<accession>A0AA38T862</accession>
<dbReference type="GO" id="GO:0005886">
    <property type="term" value="C:plasma membrane"/>
    <property type="evidence" value="ECO:0007669"/>
    <property type="project" value="TreeGrafter"/>
</dbReference>
<dbReference type="Gene3D" id="1.25.40.20">
    <property type="entry name" value="Ankyrin repeat-containing domain"/>
    <property type="match status" value="2"/>
</dbReference>
<evidence type="ECO:0000313" key="5">
    <source>
        <dbReference type="EMBL" id="KAJ9546582.1"/>
    </source>
</evidence>
<evidence type="ECO:0000313" key="6">
    <source>
        <dbReference type="Proteomes" id="UP001172457"/>
    </source>
</evidence>
<protein>
    <submittedName>
        <fullName evidence="5">Uncharacterized protein</fullName>
    </submittedName>
</protein>
<dbReference type="PANTHER" id="PTHR24186">
    <property type="entry name" value="PROTEIN PHOSPHATASE 1 REGULATORY SUBUNIT"/>
    <property type="match status" value="1"/>
</dbReference>
<feature type="repeat" description="ANK" evidence="3">
    <location>
        <begin position="107"/>
        <end position="133"/>
    </location>
</feature>